<dbReference type="Pfam" id="PF01512">
    <property type="entry name" value="Complex1_51K"/>
    <property type="match status" value="1"/>
</dbReference>
<feature type="binding site" evidence="8">
    <location>
        <position position="413"/>
    </location>
    <ligand>
        <name>[4Fe-4S] cluster</name>
        <dbReference type="ChEBI" id="CHEBI:49883"/>
        <label>2</label>
    </ligand>
</feature>
<evidence type="ECO:0000256" key="3">
    <source>
        <dbReference type="ARBA" id="ARBA00022723"/>
    </source>
</evidence>
<evidence type="ECO:0000256" key="8">
    <source>
        <dbReference type="HAMAP-Rule" id="MF_00461"/>
    </source>
</evidence>
<reference evidence="11 12" key="1">
    <citation type="submission" date="2022-07" db="EMBL/GenBank/DDBJ databases">
        <title>Fecal culturing of patients with breast cancer.</title>
        <authorList>
            <person name="Teng N.M.Y."/>
            <person name="Kiu R."/>
            <person name="Evans R."/>
            <person name="Baker D.J."/>
            <person name="Zenner C."/>
            <person name="Robinson S.D."/>
            <person name="Hall L.J."/>
        </authorList>
    </citation>
    <scope>NUCLEOTIDE SEQUENCE [LARGE SCALE GENOMIC DNA]</scope>
    <source>
        <strain evidence="11 12">LH1063</strain>
    </source>
</reference>
<feature type="binding site" evidence="8">
    <location>
        <position position="378"/>
    </location>
    <ligand>
        <name>[4Fe-4S] cluster</name>
        <dbReference type="ChEBI" id="CHEBI:49883"/>
        <label>2</label>
    </ligand>
</feature>
<keyword evidence="8" id="KW-1003">Cell membrane</keyword>
<dbReference type="InterPro" id="IPR017900">
    <property type="entry name" value="4Fe4S_Fe_S_CS"/>
</dbReference>
<keyword evidence="3 8" id="KW-0479">Metal-binding</keyword>
<dbReference type="NCBIfam" id="NF003454">
    <property type="entry name" value="PRK05035.1"/>
    <property type="match status" value="1"/>
</dbReference>
<keyword evidence="7 8" id="KW-0411">Iron-sulfur</keyword>
<dbReference type="SUPFAM" id="SSF46548">
    <property type="entry name" value="alpha-helical ferredoxin"/>
    <property type="match status" value="1"/>
</dbReference>
<keyword evidence="12" id="KW-1185">Reference proteome</keyword>
<keyword evidence="8" id="KW-1278">Translocase</keyword>
<comment type="subcellular location">
    <subcellularLocation>
        <location evidence="8">Cell membrane</location>
        <topology evidence="8">Peripheral membrane protein</topology>
    </subcellularLocation>
</comment>
<dbReference type="Proteomes" id="UP001205603">
    <property type="component" value="Unassembled WGS sequence"/>
</dbReference>
<evidence type="ECO:0000313" key="12">
    <source>
        <dbReference type="Proteomes" id="UP001205603"/>
    </source>
</evidence>
<keyword evidence="6 8" id="KW-0408">Iron</keyword>
<dbReference type="Pfam" id="PF10531">
    <property type="entry name" value="SLBB"/>
    <property type="match status" value="1"/>
</dbReference>
<dbReference type="InterPro" id="IPR010208">
    <property type="entry name" value="Ion_transpt_RnfC/RsxC"/>
</dbReference>
<dbReference type="InterPro" id="IPR037225">
    <property type="entry name" value="Nuo51_FMN-bd_sf"/>
</dbReference>
<keyword evidence="2 8" id="KW-0004">4Fe-4S</keyword>
<keyword evidence="1 8" id="KW-0813">Transport</keyword>
<dbReference type="EC" id="7.-.-.-" evidence="8"/>
<evidence type="ECO:0000256" key="2">
    <source>
        <dbReference type="ARBA" id="ARBA00022485"/>
    </source>
</evidence>
<evidence type="ECO:0000256" key="5">
    <source>
        <dbReference type="ARBA" id="ARBA00022982"/>
    </source>
</evidence>
<dbReference type="SUPFAM" id="SSF142019">
    <property type="entry name" value="Nqo1 FMN-binding domain-like"/>
    <property type="match status" value="1"/>
</dbReference>
<dbReference type="Pfam" id="PF13237">
    <property type="entry name" value="Fer4_10"/>
    <property type="match status" value="1"/>
</dbReference>
<dbReference type="PANTHER" id="PTHR43034">
    <property type="entry name" value="ION-TRANSLOCATING OXIDOREDUCTASE COMPLEX SUBUNIT C"/>
    <property type="match status" value="1"/>
</dbReference>
<name>A0ABT1MH67_9BACT</name>
<keyword evidence="4 8" id="KW-0677">Repeat</keyword>
<feature type="binding site" evidence="8">
    <location>
        <position position="368"/>
    </location>
    <ligand>
        <name>[4Fe-4S] cluster</name>
        <dbReference type="ChEBI" id="CHEBI:49883"/>
        <label>1</label>
    </ligand>
</feature>
<dbReference type="NCBIfam" id="TIGR01945">
    <property type="entry name" value="rnfC"/>
    <property type="match status" value="1"/>
</dbReference>
<keyword evidence="8" id="KW-0472">Membrane</keyword>
<feature type="region of interest" description="Disordered" evidence="9">
    <location>
        <begin position="1"/>
        <end position="21"/>
    </location>
</feature>
<dbReference type="RefSeq" id="WP_255027149.1">
    <property type="nucleotide sequence ID" value="NZ_JANDHW010000006.1"/>
</dbReference>
<dbReference type="InterPro" id="IPR019554">
    <property type="entry name" value="Soluble_ligand-bd"/>
</dbReference>
<feature type="binding site" evidence="8">
    <location>
        <position position="407"/>
    </location>
    <ligand>
        <name>[4Fe-4S] cluster</name>
        <dbReference type="ChEBI" id="CHEBI:49883"/>
        <label>2</label>
    </ligand>
</feature>
<dbReference type="PROSITE" id="PS00198">
    <property type="entry name" value="4FE4S_FER_1"/>
    <property type="match status" value="2"/>
</dbReference>
<keyword evidence="5 8" id="KW-0249">Electron transport</keyword>
<evidence type="ECO:0000259" key="10">
    <source>
        <dbReference type="PROSITE" id="PS51379"/>
    </source>
</evidence>
<dbReference type="PROSITE" id="PS51379">
    <property type="entry name" value="4FE4S_FER_2"/>
    <property type="match status" value="2"/>
</dbReference>
<gene>
    <name evidence="11" type="primary">rsxC</name>
    <name evidence="8" type="synonym">rnfC</name>
    <name evidence="11" type="ORF">NMU02_07685</name>
</gene>
<proteinExistence type="inferred from homology"/>
<accession>A0ABT1MH67</accession>
<dbReference type="Gene3D" id="3.30.70.20">
    <property type="match status" value="1"/>
</dbReference>
<dbReference type="InterPro" id="IPR017896">
    <property type="entry name" value="4Fe4S_Fe-S-bd"/>
</dbReference>
<sequence length="445" mass="47841">MLKTFRKGGIHPPENKLSAGNKIENADLPNQAVVLLSQHIGAPALPVVKKGDQVKTGTLIGQASGFVSANIHSPVSGTVIKIDTVTDVSGYKKEAVFIDVQGDEWEQAIDRSETISDTCNLSGKEIIEKIKSCGIVGLGGATFPTHVKLSPPPGMKATILLINAVECEPYLTADHRLLLEKGKEILIGTKLLMKATNVDRAVIGIENNKADAIDHLKKLAADYPSIEICPLKVKYPQGSEKQLIDAIIKKQILSGGLPVSVGAIVQNAGTVFAVYEAVQKNKPLIERIVTVTGDSVTQPSNFRVRIGTPVNEIIKASGGIPENTAKIIFGGPMMGKAFSDTGIPVTKGCSGIVMIDRQKAFRKSPKPCIRCGKCIGVCPMGLEPVSLMNVSEFSLWEKAEELHIMDCIECGSCSYTCPSYRPLLDLIRLGKNRTGNIIRNRVVKK</sequence>
<dbReference type="InterPro" id="IPR026902">
    <property type="entry name" value="RnfC_N"/>
</dbReference>
<feature type="binding site" evidence="8">
    <location>
        <position position="374"/>
    </location>
    <ligand>
        <name>[4Fe-4S] cluster</name>
        <dbReference type="ChEBI" id="CHEBI:49883"/>
        <label>1</label>
    </ligand>
</feature>
<feature type="binding site" evidence="8">
    <location>
        <position position="417"/>
    </location>
    <ligand>
        <name>[4Fe-4S] cluster</name>
        <dbReference type="ChEBI" id="CHEBI:49883"/>
        <label>1</label>
    </ligand>
</feature>
<evidence type="ECO:0000256" key="7">
    <source>
        <dbReference type="ARBA" id="ARBA00023014"/>
    </source>
</evidence>
<comment type="function">
    <text evidence="8">Part of a membrane-bound complex that couples electron transfer with translocation of ions across the membrane.</text>
</comment>
<dbReference type="PANTHER" id="PTHR43034:SF2">
    <property type="entry name" value="ION-TRANSLOCATING OXIDOREDUCTASE COMPLEX SUBUNIT C"/>
    <property type="match status" value="1"/>
</dbReference>
<evidence type="ECO:0000313" key="11">
    <source>
        <dbReference type="EMBL" id="MCP9611967.1"/>
    </source>
</evidence>
<organism evidence="11 12">
    <name type="scientific">Coprobacter tertius</name>
    <dbReference type="NCBI Taxonomy" id="2944915"/>
    <lineage>
        <taxon>Bacteria</taxon>
        <taxon>Pseudomonadati</taxon>
        <taxon>Bacteroidota</taxon>
        <taxon>Bacteroidia</taxon>
        <taxon>Bacteroidales</taxon>
        <taxon>Barnesiellaceae</taxon>
        <taxon>Coprobacter</taxon>
    </lineage>
</organism>
<evidence type="ECO:0000256" key="6">
    <source>
        <dbReference type="ARBA" id="ARBA00023004"/>
    </source>
</evidence>
<feature type="domain" description="4Fe-4S ferredoxin-type" evidence="10">
    <location>
        <begin position="359"/>
        <end position="388"/>
    </location>
</feature>
<feature type="domain" description="4Fe-4S ferredoxin-type" evidence="10">
    <location>
        <begin position="398"/>
        <end position="427"/>
    </location>
</feature>
<dbReference type="InterPro" id="IPR011538">
    <property type="entry name" value="Nuo51_FMN-bd"/>
</dbReference>
<dbReference type="HAMAP" id="MF_00461">
    <property type="entry name" value="RsxC_RnfC"/>
    <property type="match status" value="1"/>
</dbReference>
<comment type="similarity">
    <text evidence="8">Belongs to the 4Fe4S bacterial-type ferredoxin family. RnfC subfamily.</text>
</comment>
<comment type="caution">
    <text evidence="11">The sequence shown here is derived from an EMBL/GenBank/DDBJ whole genome shotgun (WGS) entry which is preliminary data.</text>
</comment>
<dbReference type="Pfam" id="PF13375">
    <property type="entry name" value="RnfC_N"/>
    <property type="match status" value="1"/>
</dbReference>
<dbReference type="EMBL" id="JANDHW010000006">
    <property type="protein sequence ID" value="MCP9611967.1"/>
    <property type="molecule type" value="Genomic_DNA"/>
</dbReference>
<evidence type="ECO:0000256" key="1">
    <source>
        <dbReference type="ARBA" id="ARBA00022448"/>
    </source>
</evidence>
<evidence type="ECO:0000256" key="4">
    <source>
        <dbReference type="ARBA" id="ARBA00022737"/>
    </source>
</evidence>
<evidence type="ECO:0000256" key="9">
    <source>
        <dbReference type="SAM" id="MobiDB-lite"/>
    </source>
</evidence>
<protein>
    <recommendedName>
        <fullName evidence="8">Ion-translocating oxidoreductase complex subunit C</fullName>
        <ecNumber evidence="8">7.-.-.-</ecNumber>
    </recommendedName>
    <alternativeName>
        <fullName evidence="8">Rnf electron transport complex subunit C</fullName>
    </alternativeName>
</protein>
<comment type="cofactor">
    <cofactor evidence="8">
        <name>[4Fe-4S] cluster</name>
        <dbReference type="ChEBI" id="CHEBI:49883"/>
    </cofactor>
    <text evidence="8">Binds 2 [4Fe-4S] clusters per subunit.</text>
</comment>
<dbReference type="Gene3D" id="3.40.50.11540">
    <property type="entry name" value="NADH-ubiquinone oxidoreductase 51kDa subunit"/>
    <property type="match status" value="1"/>
</dbReference>
<feature type="binding site" evidence="8">
    <location>
        <position position="371"/>
    </location>
    <ligand>
        <name>[4Fe-4S] cluster</name>
        <dbReference type="ChEBI" id="CHEBI:49883"/>
        <label>1</label>
    </ligand>
</feature>
<comment type="subunit">
    <text evidence="8">The complex is composed of six subunits: RnfA, RnfB, RnfC, RnfD, RnfE and RnfG.</text>
</comment>
<feature type="binding site" evidence="8">
    <location>
        <position position="410"/>
    </location>
    <ligand>
        <name>[4Fe-4S] cluster</name>
        <dbReference type="ChEBI" id="CHEBI:49883"/>
        <label>2</label>
    </ligand>
</feature>